<dbReference type="EMBL" id="LT906467">
    <property type="protein sequence ID" value="SNV53343.1"/>
    <property type="molecule type" value="Genomic_DNA"/>
</dbReference>
<accession>A0A076NKD8</accession>
<keyword evidence="4" id="KW-0032">Aminotransferase</keyword>
<organism evidence="3 5">
    <name type="scientific">Corynebacterium imitans</name>
    <dbReference type="NCBI Taxonomy" id="156978"/>
    <lineage>
        <taxon>Bacteria</taxon>
        <taxon>Bacillati</taxon>
        <taxon>Actinomycetota</taxon>
        <taxon>Actinomycetes</taxon>
        <taxon>Mycobacteriales</taxon>
        <taxon>Corynebacteriaceae</taxon>
        <taxon>Corynebacterium</taxon>
    </lineage>
</organism>
<dbReference type="InterPro" id="IPR015422">
    <property type="entry name" value="PyrdxlP-dep_Trfase_small"/>
</dbReference>
<gene>
    <name evidence="3" type="ORF">CIMIT_00570</name>
    <name evidence="4" type="ORF">SAMEA4535761_00178</name>
</gene>
<dbReference type="Gene3D" id="3.40.640.10">
    <property type="entry name" value="Type I PLP-dependent aspartate aminotransferase-like (Major domain)"/>
    <property type="match status" value="1"/>
</dbReference>
<protein>
    <submittedName>
        <fullName evidence="4">Aminotransferase</fullName>
    </submittedName>
    <submittedName>
        <fullName evidence="3">Cysteine desulfurase</fullName>
    </submittedName>
</protein>
<dbReference type="InterPro" id="IPR015424">
    <property type="entry name" value="PyrdxlP-dep_Trfase"/>
</dbReference>
<evidence type="ECO:0000313" key="3">
    <source>
        <dbReference type="EMBL" id="AIJ32616.1"/>
    </source>
</evidence>
<sequence length="403" mass="42811">MAFDVASVRGLYTSLGDGWTYLNAHDAPQIPERVSAAVARSFRLSASVAPPEPGSGSHSRVSLGRPEGESYVQQARSAVADLVGATPGRVVLGPSLPALYMSLAVALKPLFRHDSALVLNRVDRPQLTEELRRIGAPTRFAQADLATGDLPAWQFAELVDGATRLVSVPAAHPELGTIIGVGEIVERVRERSRAWVLVDVTSYAPYKPITFDAWGADILAVDLSELGGPQLGALVFRDEAMFGRLDAAALDMEVSAGLAGGVPAVVEHYASLVEGAQGRPTRRNRLTHSMGQTATYFDRLREDLDTFLGTLPAVHIVGVSGEAAEGSAIERIPRLMFGVQGVPSTMVHQRLLAHGIVSTLARPSQLLTDMGVDEMGGAVTIGLGPFNTETDIEQLIRTVASLA</sequence>
<dbReference type="SUPFAM" id="SSF53383">
    <property type="entry name" value="PLP-dependent transferases"/>
    <property type="match status" value="1"/>
</dbReference>
<dbReference type="Pfam" id="PF00266">
    <property type="entry name" value="Aminotran_5"/>
    <property type="match status" value="1"/>
</dbReference>
<dbReference type="AlphaFoldDB" id="A0A076NKD8"/>
<dbReference type="Gene3D" id="3.90.1150.10">
    <property type="entry name" value="Aspartate Aminotransferase, domain 1"/>
    <property type="match status" value="1"/>
</dbReference>
<dbReference type="EMBL" id="CP009211">
    <property type="protein sequence ID" value="AIJ32616.1"/>
    <property type="molecule type" value="Genomic_DNA"/>
</dbReference>
<evidence type="ECO:0000259" key="2">
    <source>
        <dbReference type="Pfam" id="PF00266"/>
    </source>
</evidence>
<dbReference type="Proteomes" id="UP000215374">
    <property type="component" value="Chromosome 1"/>
</dbReference>
<dbReference type="KEGG" id="cii:CIMIT_00570"/>
<dbReference type="HOGENOM" id="CLU_003433_2_2_11"/>
<evidence type="ECO:0000256" key="1">
    <source>
        <dbReference type="SAM" id="MobiDB-lite"/>
    </source>
</evidence>
<dbReference type="GO" id="GO:0008483">
    <property type="term" value="F:transaminase activity"/>
    <property type="evidence" value="ECO:0007669"/>
    <property type="project" value="UniProtKB-KW"/>
</dbReference>
<keyword evidence="4" id="KW-0808">Transferase</keyword>
<dbReference type="PANTHER" id="PTHR43586">
    <property type="entry name" value="CYSTEINE DESULFURASE"/>
    <property type="match status" value="1"/>
</dbReference>
<dbReference type="Proteomes" id="UP000028780">
    <property type="component" value="Chromosome"/>
</dbReference>
<dbReference type="STRING" id="156978.CIMIT_00570"/>
<feature type="domain" description="Aminotransferase class V" evidence="2">
    <location>
        <begin position="72"/>
        <end position="240"/>
    </location>
</feature>
<dbReference type="eggNOG" id="COG0520">
    <property type="taxonomic scope" value="Bacteria"/>
</dbReference>
<proteinExistence type="predicted"/>
<dbReference type="InterPro" id="IPR000192">
    <property type="entry name" value="Aminotrans_V_dom"/>
</dbReference>
<feature type="region of interest" description="Disordered" evidence="1">
    <location>
        <begin position="47"/>
        <end position="67"/>
    </location>
</feature>
<dbReference type="InterPro" id="IPR015421">
    <property type="entry name" value="PyrdxlP-dep_Trfase_major"/>
</dbReference>
<reference evidence="4 6" key="2">
    <citation type="submission" date="2017-06" db="EMBL/GenBank/DDBJ databases">
        <authorList>
            <consortium name="Pathogen Informatics"/>
        </authorList>
    </citation>
    <scope>NUCLEOTIDE SEQUENCE [LARGE SCALE GENOMIC DNA]</scope>
    <source>
        <strain evidence="4 6">NCTC13015</strain>
    </source>
</reference>
<name>A0A076NKD8_9CORY</name>
<reference evidence="3 5" key="1">
    <citation type="submission" date="2014-08" db="EMBL/GenBank/DDBJ databases">
        <title>Complete genome sequence of Corynebacterium imitans DSM 44264, isolated from a five-month-old boy with suspected pharyngeal diphtheria.</title>
        <authorList>
            <person name="Mollmann S."/>
            <person name="Albersmeier A."/>
            <person name="Ruckert C."/>
            <person name="Tauch A."/>
        </authorList>
    </citation>
    <scope>NUCLEOTIDE SEQUENCE [LARGE SCALE GENOMIC DNA]</scope>
    <source>
        <strain evidence="3 5">DSM 44264</strain>
    </source>
</reference>
<evidence type="ECO:0000313" key="4">
    <source>
        <dbReference type="EMBL" id="SNV53343.1"/>
    </source>
</evidence>
<dbReference type="RefSeq" id="WP_038593548.1">
    <property type="nucleotide sequence ID" value="NZ_CP009211.1"/>
</dbReference>
<evidence type="ECO:0000313" key="5">
    <source>
        <dbReference type="Proteomes" id="UP000028780"/>
    </source>
</evidence>
<keyword evidence="5" id="KW-1185">Reference proteome</keyword>
<evidence type="ECO:0000313" key="6">
    <source>
        <dbReference type="Proteomes" id="UP000215374"/>
    </source>
</evidence>
<dbReference type="PANTHER" id="PTHR43586:SF21">
    <property type="entry name" value="PYRIDOXAL PHOSPHATE (PLP)-DEPENDENT ASPARTATE AMINOTRANSFERASE SUPERFAMILY"/>
    <property type="match status" value="1"/>
</dbReference>